<dbReference type="RefSeq" id="WP_258554248.1">
    <property type="nucleotide sequence ID" value="NZ_UGHZ01000003.1"/>
</dbReference>
<dbReference type="GO" id="GO:0003700">
    <property type="term" value="F:DNA-binding transcription factor activity"/>
    <property type="evidence" value="ECO:0007669"/>
    <property type="project" value="InterPro"/>
</dbReference>
<accession>A0A377JVX8</accession>
<evidence type="ECO:0000256" key="2">
    <source>
        <dbReference type="ARBA" id="ARBA00023015"/>
    </source>
</evidence>
<evidence type="ECO:0000256" key="1">
    <source>
        <dbReference type="ARBA" id="ARBA00022491"/>
    </source>
</evidence>
<keyword evidence="1" id="KW-0678">Repressor</keyword>
<evidence type="ECO:0000259" key="6">
    <source>
        <dbReference type="PROSITE" id="PS50937"/>
    </source>
</evidence>
<dbReference type="AlphaFoldDB" id="A0A377JVX8"/>
<dbReference type="InterPro" id="IPR047057">
    <property type="entry name" value="MerR_fam"/>
</dbReference>
<dbReference type="SUPFAM" id="SSF46955">
    <property type="entry name" value="Putative DNA-binding domain"/>
    <property type="match status" value="1"/>
</dbReference>
<evidence type="ECO:0000313" key="8">
    <source>
        <dbReference type="Proteomes" id="UP000255335"/>
    </source>
</evidence>
<dbReference type="SMART" id="SM00422">
    <property type="entry name" value="HTH_MERR"/>
    <property type="match status" value="1"/>
</dbReference>
<dbReference type="Proteomes" id="UP000255335">
    <property type="component" value="Unassembled WGS sequence"/>
</dbReference>
<dbReference type="Pfam" id="PF13411">
    <property type="entry name" value="MerR_1"/>
    <property type="match status" value="1"/>
</dbReference>
<dbReference type="PANTHER" id="PTHR30204:SF69">
    <property type="entry name" value="MERR-FAMILY TRANSCRIPTIONAL REGULATOR"/>
    <property type="match status" value="1"/>
</dbReference>
<reference evidence="7 8" key="1">
    <citation type="submission" date="2018-06" db="EMBL/GenBank/DDBJ databases">
        <authorList>
            <consortium name="Pathogen Informatics"/>
            <person name="Doyle S."/>
        </authorList>
    </citation>
    <scope>NUCLEOTIDE SEQUENCE [LARGE SCALE GENOMIC DNA]</scope>
    <source>
        <strain evidence="7 8">NCTC12221</strain>
    </source>
</reference>
<dbReference type="PROSITE" id="PS50937">
    <property type="entry name" value="HTH_MERR_2"/>
    <property type="match status" value="1"/>
</dbReference>
<dbReference type="InterPro" id="IPR000551">
    <property type="entry name" value="MerR-type_HTH_dom"/>
</dbReference>
<keyword evidence="3" id="KW-0238">DNA-binding</keyword>
<dbReference type="Gene3D" id="1.10.1660.10">
    <property type="match status" value="1"/>
</dbReference>
<proteinExistence type="predicted"/>
<feature type="domain" description="HTH merR-type" evidence="6">
    <location>
        <begin position="2"/>
        <end position="71"/>
    </location>
</feature>
<evidence type="ECO:0000256" key="5">
    <source>
        <dbReference type="SAM" id="Coils"/>
    </source>
</evidence>
<gene>
    <name evidence="7" type="primary">adhR</name>
    <name evidence="7" type="ORF">NCTC12221_01675</name>
</gene>
<dbReference type="InterPro" id="IPR009061">
    <property type="entry name" value="DNA-bd_dom_put_sf"/>
</dbReference>
<keyword evidence="2" id="KW-0805">Transcription regulation</keyword>
<name>A0A377JVX8_9HELI</name>
<keyword evidence="5" id="KW-0175">Coiled coil</keyword>
<dbReference type="CDD" id="cd01109">
    <property type="entry name" value="HTH_YyaN"/>
    <property type="match status" value="1"/>
</dbReference>
<evidence type="ECO:0000256" key="3">
    <source>
        <dbReference type="ARBA" id="ARBA00023125"/>
    </source>
</evidence>
<dbReference type="GO" id="GO:0003677">
    <property type="term" value="F:DNA binding"/>
    <property type="evidence" value="ECO:0007669"/>
    <property type="project" value="UniProtKB-KW"/>
</dbReference>
<organism evidence="7 8">
    <name type="scientific">Helicobacter cinaedi</name>
    <dbReference type="NCBI Taxonomy" id="213"/>
    <lineage>
        <taxon>Bacteria</taxon>
        <taxon>Pseudomonadati</taxon>
        <taxon>Campylobacterota</taxon>
        <taxon>Epsilonproteobacteria</taxon>
        <taxon>Campylobacterales</taxon>
        <taxon>Helicobacteraceae</taxon>
        <taxon>Helicobacter</taxon>
    </lineage>
</organism>
<keyword evidence="4" id="KW-0804">Transcription</keyword>
<feature type="coiled-coil region" evidence="5">
    <location>
        <begin position="90"/>
        <end position="120"/>
    </location>
</feature>
<sequence>MAYTIIEVERATNIPSRKIRFWADKGLFPFVERDENGVRYFAKSDMEWLKWIEWLRQCGMSLKEIREYAEALSGGIKTAPKRRALLQKSYANLQAHIASLQEISQKLETKLRMYDEMIEKGVIPLTHKAGIIKSVKSSVKLLLNRP</sequence>
<protein>
    <submittedName>
        <fullName evidence="7">MerR family transcription regulator</fullName>
    </submittedName>
</protein>
<dbReference type="EMBL" id="UGHZ01000003">
    <property type="protein sequence ID" value="STP13597.1"/>
    <property type="molecule type" value="Genomic_DNA"/>
</dbReference>
<evidence type="ECO:0000256" key="4">
    <source>
        <dbReference type="ARBA" id="ARBA00023163"/>
    </source>
</evidence>
<dbReference type="PANTHER" id="PTHR30204">
    <property type="entry name" value="REDOX-CYCLING DRUG-SENSING TRANSCRIPTIONAL ACTIVATOR SOXR"/>
    <property type="match status" value="1"/>
</dbReference>
<evidence type="ECO:0000313" key="7">
    <source>
        <dbReference type="EMBL" id="STP13597.1"/>
    </source>
</evidence>